<evidence type="ECO:0000313" key="1">
    <source>
        <dbReference type="EMBL" id="OTI63361.1"/>
    </source>
</evidence>
<organism evidence="1 2">
    <name type="scientific">Pseudomonas aeruginosa</name>
    <dbReference type="NCBI Taxonomy" id="287"/>
    <lineage>
        <taxon>Bacteria</taxon>
        <taxon>Pseudomonadati</taxon>
        <taxon>Pseudomonadota</taxon>
        <taxon>Gammaproteobacteria</taxon>
        <taxon>Pseudomonadales</taxon>
        <taxon>Pseudomonadaceae</taxon>
        <taxon>Pseudomonas</taxon>
    </lineage>
</organism>
<gene>
    <name evidence="1" type="ORF">CAZ10_11080</name>
</gene>
<proteinExistence type="predicted"/>
<comment type="caution">
    <text evidence="1">The sequence shown here is derived from an EMBL/GenBank/DDBJ whole genome shotgun (WGS) entry which is preliminary data.</text>
</comment>
<dbReference type="EMBL" id="NFFZ01000004">
    <property type="protein sequence ID" value="OTI63361.1"/>
    <property type="molecule type" value="Genomic_DNA"/>
</dbReference>
<dbReference type="RefSeq" id="WP_065327344.1">
    <property type="nucleotide sequence ID" value="NZ_NFFZ01000004.1"/>
</dbReference>
<dbReference type="Proteomes" id="UP000194857">
    <property type="component" value="Unassembled WGS sequence"/>
</dbReference>
<dbReference type="AlphaFoldDB" id="A0A241XS80"/>
<reference evidence="2" key="1">
    <citation type="submission" date="2017-05" db="EMBL/GenBank/DDBJ databases">
        <authorList>
            <person name="Giani T."/>
            <person name="Arena F."/>
            <person name="Pollini S."/>
            <person name="Di Pilato V."/>
            <person name="D'Andrea M.M."/>
            <person name="Henrici De Angelis L."/>
            <person name="Bassetti M."/>
            <person name="Rossolini G.M."/>
        </authorList>
    </citation>
    <scope>NUCLEOTIDE SEQUENCE [LARGE SCALE GENOMIC DNA]</scope>
    <source>
        <strain evidence="2">S567_C10_BS</strain>
    </source>
</reference>
<accession>A0A241XS80</accession>
<evidence type="ECO:0000313" key="2">
    <source>
        <dbReference type="Proteomes" id="UP000194857"/>
    </source>
</evidence>
<protein>
    <submittedName>
        <fullName evidence="1">Uncharacterized protein</fullName>
    </submittedName>
</protein>
<sequence length="173" mass="20037">MQLAMLLDETHEGPFPILQARIKRAYRRTVLPKVERQLSLLDLLTLPESELGPVEEWTDDEIADLRLYVLHDAARVLLDLRASAKRRQESIDWIFSDEEGPFSFRTCVAAEGCDWLQFREEVVLLCERNGMPLGNEAARSLLDQVLSDRRQNTDWIASKEYSVANDFRLFREG</sequence>
<name>A0A241XS80_PSEAI</name>